<evidence type="ECO:0000259" key="8">
    <source>
        <dbReference type="PROSITE" id="PS51192"/>
    </source>
</evidence>
<dbReference type="InterPro" id="IPR027417">
    <property type="entry name" value="P-loop_NTPase"/>
</dbReference>
<keyword evidence="2 6" id="KW-0378">Hydrolase</keyword>
<keyword evidence="1 6" id="KW-0547">Nucleotide-binding</keyword>
<dbReference type="EMBL" id="CABD030124706">
    <property type="status" value="NOT_ANNOTATED_CDS"/>
    <property type="molecule type" value="Genomic_DNA"/>
</dbReference>
<sequence>MLTILRSLLLFSRELLLPIQKVILALGDYMGATCHVCIGGTNVRIEMQKLQAEAPHIVVGTPGRVFDMLNRRYLFPKWIKMLVLDEADEMLSHGFKDEIYEIFQKLNTSIQVVLLSATMPTDVLEVTKKFMRDPIRILFYINVEREEWKLDTLCDLYETLTITPKVDWLTEKMHARDFSFWSSRVLITSDLLACGIDVQQLSLVINYDLPTNRENYIHRIGRGGLFGRKGVAINFVTEEDKRILHDIETFYNTTVKEMPMNVADLI</sequence>
<dbReference type="SUPFAM" id="SSF52540">
    <property type="entry name" value="P-loop containing nucleoside triphosphate hydrolases"/>
    <property type="match status" value="1"/>
</dbReference>
<feature type="signal peptide" evidence="7">
    <location>
        <begin position="1"/>
        <end position="27"/>
    </location>
</feature>
<keyword evidence="11" id="KW-1185">Reference proteome</keyword>
<feature type="domain" description="Helicase ATP-binding" evidence="8">
    <location>
        <begin position="12"/>
        <end position="137"/>
    </location>
</feature>
<dbReference type="CDD" id="cd18787">
    <property type="entry name" value="SF2_C_DEAD"/>
    <property type="match status" value="1"/>
</dbReference>
<dbReference type="Ensembl" id="ENSGGOT00000056062.1">
    <property type="protein sequence ID" value="ENSGGOP00000029088.1"/>
    <property type="gene ID" value="ENSGGOG00000043141.1"/>
</dbReference>
<evidence type="ECO:0000256" key="3">
    <source>
        <dbReference type="ARBA" id="ARBA00022806"/>
    </source>
</evidence>
<dbReference type="SMART" id="SM00490">
    <property type="entry name" value="HELICc"/>
    <property type="match status" value="1"/>
</dbReference>
<dbReference type="Bgee" id="ENSGGOG00000043141">
    <property type="expression patterns" value="Expressed in cerebellum and 1 other cell type or tissue"/>
</dbReference>
<reference evidence="10 11" key="1">
    <citation type="submission" date="2011-05" db="EMBL/GenBank/DDBJ databases">
        <title>Insights into the evolution of the great apes provided by the gorilla genome.</title>
        <authorList>
            <person name="Scally A."/>
        </authorList>
    </citation>
    <scope>NUCLEOTIDE SEQUENCE [LARGE SCALE GENOMIC DNA]</scope>
</reference>
<dbReference type="Ensembl" id="ENSGGOT00000047914.1">
    <property type="protein sequence ID" value="ENSGGOP00000049166.1"/>
    <property type="gene ID" value="ENSGGOG00000043141.1"/>
</dbReference>
<organism evidence="10 11">
    <name type="scientific">Gorilla gorilla gorilla</name>
    <name type="common">Western lowland gorilla</name>
    <dbReference type="NCBI Taxonomy" id="9595"/>
    <lineage>
        <taxon>Eukaryota</taxon>
        <taxon>Metazoa</taxon>
        <taxon>Chordata</taxon>
        <taxon>Craniata</taxon>
        <taxon>Vertebrata</taxon>
        <taxon>Euteleostomi</taxon>
        <taxon>Mammalia</taxon>
        <taxon>Eutheria</taxon>
        <taxon>Euarchontoglires</taxon>
        <taxon>Primates</taxon>
        <taxon>Haplorrhini</taxon>
        <taxon>Catarrhini</taxon>
        <taxon>Hominidae</taxon>
        <taxon>Gorilla</taxon>
    </lineage>
</organism>
<reference evidence="10" key="3">
    <citation type="submission" date="2025-05" db="UniProtKB">
        <authorList>
            <consortium name="Ensembl"/>
        </authorList>
    </citation>
    <scope>IDENTIFICATION</scope>
</reference>
<proteinExistence type="inferred from homology"/>
<dbReference type="Pfam" id="PF00271">
    <property type="entry name" value="Helicase_C"/>
    <property type="match status" value="1"/>
</dbReference>
<dbReference type="GO" id="GO:0003723">
    <property type="term" value="F:RNA binding"/>
    <property type="evidence" value="ECO:0007669"/>
    <property type="project" value="UniProtKB-UniRule"/>
</dbReference>
<dbReference type="Proteomes" id="UP000001519">
    <property type="component" value="Chromosome X"/>
</dbReference>
<dbReference type="AlphaFoldDB" id="A0A2I2ZPT7"/>
<dbReference type="PROSITE" id="PS51194">
    <property type="entry name" value="HELICASE_CTER"/>
    <property type="match status" value="1"/>
</dbReference>
<dbReference type="InterPro" id="IPR000629">
    <property type="entry name" value="RNA-helicase_DEAD-box_CS"/>
</dbReference>
<dbReference type="EMBL" id="CABD030124705">
    <property type="status" value="NOT_ANNOTATED_CDS"/>
    <property type="molecule type" value="Genomic_DNA"/>
</dbReference>
<evidence type="ECO:0000256" key="5">
    <source>
        <dbReference type="ARBA" id="ARBA00022884"/>
    </source>
</evidence>
<comment type="domain">
    <text evidence="6">The Q motif is unique to and characteristic of the DEAD box family of RNA helicases and controls ATP binding and hydrolysis.</text>
</comment>
<keyword evidence="7" id="KW-0732">Signal</keyword>
<dbReference type="GO" id="GO:0005524">
    <property type="term" value="F:ATP binding"/>
    <property type="evidence" value="ECO:0007669"/>
    <property type="project" value="UniProtKB-UniRule"/>
</dbReference>
<dbReference type="GeneTree" id="ENSGT00940000153783"/>
<keyword evidence="3 6" id="KW-0347">Helicase</keyword>
<evidence type="ECO:0000256" key="1">
    <source>
        <dbReference type="ARBA" id="ARBA00022741"/>
    </source>
</evidence>
<evidence type="ECO:0000256" key="4">
    <source>
        <dbReference type="ARBA" id="ARBA00022840"/>
    </source>
</evidence>
<evidence type="ECO:0000259" key="9">
    <source>
        <dbReference type="PROSITE" id="PS51194"/>
    </source>
</evidence>
<name>A0A2I2ZPT7_GORGO</name>
<accession>A0A2I2ZPT7</accession>
<keyword evidence="4 6" id="KW-0067">ATP-binding</keyword>
<dbReference type="Gene3D" id="3.40.50.300">
    <property type="entry name" value="P-loop containing nucleotide triphosphate hydrolases"/>
    <property type="match status" value="2"/>
</dbReference>
<dbReference type="PANTHER" id="PTHR24031">
    <property type="entry name" value="RNA HELICASE"/>
    <property type="match status" value="1"/>
</dbReference>
<dbReference type="SMART" id="SM00487">
    <property type="entry name" value="DEXDc"/>
    <property type="match status" value="1"/>
</dbReference>
<dbReference type="GO" id="GO:0016787">
    <property type="term" value="F:hydrolase activity"/>
    <property type="evidence" value="ECO:0007669"/>
    <property type="project" value="UniProtKB-KW"/>
</dbReference>
<dbReference type="GO" id="GO:0003724">
    <property type="term" value="F:RNA helicase activity"/>
    <property type="evidence" value="ECO:0007669"/>
    <property type="project" value="UniProtKB-EC"/>
</dbReference>
<dbReference type="InterPro" id="IPR011545">
    <property type="entry name" value="DEAD/DEAH_box_helicase_dom"/>
</dbReference>
<reference evidence="10 11" key="2">
    <citation type="journal article" date="2012" name="Nature">
        <title>Insights into hominid evolution from the gorilla genome sequence.</title>
        <authorList>
            <person name="Scally A."/>
            <person name="Dutheil J.Y."/>
            <person name="Hillier L.W."/>
            <person name="Jordan G.E."/>
            <person name="Goodhead I."/>
            <person name="Herrero J."/>
            <person name="Hobolth A."/>
            <person name="Lappalainen T."/>
            <person name="Mailund T."/>
            <person name="Marques-Bonet T."/>
            <person name="McCarthy S."/>
            <person name="Montgomery S.H."/>
            <person name="Schwalie P.C."/>
            <person name="Tang Y.A."/>
            <person name="Ward M.C."/>
            <person name="Xue Y."/>
            <person name="Yngvadottir B."/>
            <person name="Alkan C."/>
            <person name="Andersen L.N."/>
            <person name="Ayub Q."/>
            <person name="Ball E.V."/>
            <person name="Beal K."/>
            <person name="Bradley B.J."/>
            <person name="Chen Y."/>
            <person name="Clee C.M."/>
            <person name="Fitzgerald S."/>
            <person name="Graves T.A."/>
            <person name="Gu Y."/>
            <person name="Heath P."/>
            <person name="Heger A."/>
            <person name="Karakoc E."/>
            <person name="Kolb-Kokocinski A."/>
            <person name="Laird G.K."/>
            <person name="Lunter G."/>
            <person name="Meader S."/>
            <person name="Mort M."/>
            <person name="Mullikin J.C."/>
            <person name="Munch K."/>
            <person name="O'Connor T.D."/>
            <person name="Phillips A.D."/>
            <person name="Prado-Martinez J."/>
            <person name="Rogers A.S."/>
            <person name="Sajjadian S."/>
            <person name="Schmidt D."/>
            <person name="Shaw K."/>
            <person name="Simpson J.T."/>
            <person name="Stenson P.D."/>
            <person name="Turner D.J."/>
            <person name="Vigilant L."/>
            <person name="Vilella A.J."/>
            <person name="Whitener W."/>
            <person name="Zhu B."/>
            <person name="Cooper D.N."/>
            <person name="de Jong P."/>
            <person name="Dermitzakis E.T."/>
            <person name="Eichler E.E."/>
            <person name="Flicek P."/>
            <person name="Goldman N."/>
            <person name="Mundy N.I."/>
            <person name="Ning Z."/>
            <person name="Odom D.T."/>
            <person name="Ponting C.P."/>
            <person name="Quail M.A."/>
            <person name="Ryder O.A."/>
            <person name="Searle S.M."/>
            <person name="Warren W.C."/>
            <person name="Wilson R.K."/>
            <person name="Schierup M.H."/>
            <person name="Rogers J."/>
            <person name="Tyler-Smith C."/>
            <person name="Durbin R."/>
        </authorList>
    </citation>
    <scope>NUCLEOTIDE SEQUENCE [LARGE SCALE GENOMIC DNA]</scope>
</reference>
<dbReference type="InterPro" id="IPR014001">
    <property type="entry name" value="Helicase_ATP-bd"/>
</dbReference>
<gene>
    <name evidence="10" type="primary">LOC101124371</name>
</gene>
<dbReference type="EC" id="3.6.4.13" evidence="6"/>
<dbReference type="PROSITE" id="PS00039">
    <property type="entry name" value="DEAD_ATP_HELICASE"/>
    <property type="match status" value="1"/>
</dbReference>
<feature type="domain" description="Helicase C-terminal" evidence="9">
    <location>
        <begin position="98"/>
        <end position="266"/>
    </location>
</feature>
<evidence type="ECO:0000256" key="6">
    <source>
        <dbReference type="RuleBase" id="RU365068"/>
    </source>
</evidence>
<keyword evidence="5 6" id="KW-0694">RNA-binding</keyword>
<evidence type="ECO:0000313" key="11">
    <source>
        <dbReference type="Proteomes" id="UP000001519"/>
    </source>
</evidence>
<protein>
    <recommendedName>
        <fullName evidence="6">ATP-dependent RNA helicase</fullName>
        <ecNumber evidence="6">3.6.4.13</ecNumber>
    </recommendedName>
</protein>
<dbReference type="Pfam" id="PF00270">
    <property type="entry name" value="DEAD"/>
    <property type="match status" value="1"/>
</dbReference>
<evidence type="ECO:0000313" key="10">
    <source>
        <dbReference type="Ensembl" id="ENSGGOP00000049166.1"/>
    </source>
</evidence>
<comment type="similarity">
    <text evidence="6">Belongs to the DEAD box helicase family.</text>
</comment>
<evidence type="ECO:0000256" key="2">
    <source>
        <dbReference type="ARBA" id="ARBA00022801"/>
    </source>
</evidence>
<feature type="chain" id="PRO_5014081165" description="ATP-dependent RNA helicase" evidence="7">
    <location>
        <begin position="28"/>
        <end position="266"/>
    </location>
</feature>
<dbReference type="InterPro" id="IPR001650">
    <property type="entry name" value="Helicase_C-like"/>
</dbReference>
<comment type="function">
    <text evidence="6">RNA helicase.</text>
</comment>
<evidence type="ECO:0000256" key="7">
    <source>
        <dbReference type="SAM" id="SignalP"/>
    </source>
</evidence>
<dbReference type="PROSITE" id="PS51192">
    <property type="entry name" value="HELICASE_ATP_BIND_1"/>
    <property type="match status" value="1"/>
</dbReference>
<comment type="catalytic activity">
    <reaction evidence="6">
        <text>ATP + H2O = ADP + phosphate + H(+)</text>
        <dbReference type="Rhea" id="RHEA:13065"/>
        <dbReference type="ChEBI" id="CHEBI:15377"/>
        <dbReference type="ChEBI" id="CHEBI:15378"/>
        <dbReference type="ChEBI" id="CHEBI:30616"/>
        <dbReference type="ChEBI" id="CHEBI:43474"/>
        <dbReference type="ChEBI" id="CHEBI:456216"/>
        <dbReference type="EC" id="3.6.4.13"/>
    </reaction>
</comment>